<feature type="transmembrane region" description="Helical" evidence="1">
    <location>
        <begin position="30"/>
        <end position="49"/>
    </location>
</feature>
<dbReference type="Proteomes" id="UP001620520">
    <property type="component" value="Unassembled WGS sequence"/>
</dbReference>
<reference evidence="2 3" key="1">
    <citation type="submission" date="2024-10" db="EMBL/GenBank/DDBJ databases">
        <title>Novel secondary metabolite-producing bacteria for plant disease control.</title>
        <authorList>
            <person name="Chevrette M."/>
        </authorList>
    </citation>
    <scope>NUCLEOTIDE SEQUENCE [LARGE SCALE GENOMIC DNA]</scope>
    <source>
        <strain evidence="2 3">J30 TE3557</strain>
    </source>
</reference>
<dbReference type="RefSeq" id="WP_189020545.1">
    <property type="nucleotide sequence ID" value="NZ_BMPM01000009.1"/>
</dbReference>
<dbReference type="EMBL" id="JBIYEW010000003">
    <property type="protein sequence ID" value="MFK4637817.1"/>
    <property type="molecule type" value="Genomic_DNA"/>
</dbReference>
<protein>
    <submittedName>
        <fullName evidence="2">Uncharacterized protein</fullName>
    </submittedName>
</protein>
<keyword evidence="3" id="KW-1185">Reference proteome</keyword>
<feature type="transmembrane region" description="Helical" evidence="1">
    <location>
        <begin position="7"/>
        <end position="24"/>
    </location>
</feature>
<keyword evidence="1" id="KW-1133">Transmembrane helix</keyword>
<gene>
    <name evidence="2" type="ORF">ABIA52_000706</name>
</gene>
<name>A0ABW8N1C4_9MICC</name>
<evidence type="ECO:0000256" key="1">
    <source>
        <dbReference type="SAM" id="Phobius"/>
    </source>
</evidence>
<evidence type="ECO:0000313" key="3">
    <source>
        <dbReference type="Proteomes" id="UP001620520"/>
    </source>
</evidence>
<keyword evidence="1" id="KW-0472">Membrane</keyword>
<accession>A0ABW8N1C4</accession>
<comment type="caution">
    <text evidence="2">The sequence shown here is derived from an EMBL/GenBank/DDBJ whole genome shotgun (WGS) entry which is preliminary data.</text>
</comment>
<keyword evidence="1" id="KW-0812">Transmembrane</keyword>
<evidence type="ECO:0000313" key="2">
    <source>
        <dbReference type="EMBL" id="MFK4637817.1"/>
    </source>
</evidence>
<organism evidence="2 3">
    <name type="scientific">Paenarthrobacter histidinolovorans</name>
    <dbReference type="NCBI Taxonomy" id="43664"/>
    <lineage>
        <taxon>Bacteria</taxon>
        <taxon>Bacillati</taxon>
        <taxon>Actinomycetota</taxon>
        <taxon>Actinomycetes</taxon>
        <taxon>Micrococcales</taxon>
        <taxon>Micrococcaceae</taxon>
        <taxon>Paenarthrobacter</taxon>
    </lineage>
</organism>
<sequence>MSNKSMSWLILALVLTFYSLYVFISNGSGSVWSLITGIICALGACSAFWRSSLERTADRG</sequence>
<proteinExistence type="predicted"/>